<dbReference type="InterPro" id="IPR005123">
    <property type="entry name" value="Oxoglu/Fe-dep_dioxygenase_dom"/>
</dbReference>
<comment type="pathway">
    <text evidence="2">Alkene biosynthesis; ethylene biosynthesis via 2-oxoglutarate.</text>
</comment>
<evidence type="ECO:0000256" key="9">
    <source>
        <dbReference type="ARBA" id="ARBA00031282"/>
    </source>
</evidence>
<dbReference type="EC" id="1.13.12.19" evidence="5"/>
<dbReference type="EMBL" id="CP134081">
    <property type="protein sequence ID" value="WNC10444.1"/>
    <property type="molecule type" value="Genomic_DNA"/>
</dbReference>
<evidence type="ECO:0000259" key="13">
    <source>
        <dbReference type="PROSITE" id="PS51471"/>
    </source>
</evidence>
<comment type="similarity">
    <text evidence="12">Belongs to the iron/ascorbate-dependent oxidoreductase family.</text>
</comment>
<reference evidence="14" key="1">
    <citation type="submission" date="2023-09" db="EMBL/GenBank/DDBJ databases">
        <title>First report of Pseudomonas coleopterorum DJ13 causing leaf spot on Rhododendron pulchrum Sweet in China.</title>
        <authorList>
            <person name="Zhang Y."/>
        </authorList>
    </citation>
    <scope>NUCLEOTIDE SEQUENCE</scope>
    <source>
        <strain evidence="14">DJ13</strain>
    </source>
</reference>
<evidence type="ECO:0000256" key="8">
    <source>
        <dbReference type="ARBA" id="ARBA00031011"/>
    </source>
</evidence>
<keyword evidence="12" id="KW-0408">Iron</keyword>
<evidence type="ECO:0000256" key="12">
    <source>
        <dbReference type="RuleBase" id="RU003682"/>
    </source>
</evidence>
<dbReference type="Pfam" id="PF14226">
    <property type="entry name" value="DIOX_N"/>
    <property type="match status" value="1"/>
</dbReference>
<dbReference type="InterPro" id="IPR044861">
    <property type="entry name" value="IPNS-like_FE2OG_OXY"/>
</dbReference>
<dbReference type="SUPFAM" id="SSF51197">
    <property type="entry name" value="Clavaminate synthase-like"/>
    <property type="match status" value="1"/>
</dbReference>
<keyword evidence="12" id="KW-0560">Oxidoreductase</keyword>
<evidence type="ECO:0000256" key="7">
    <source>
        <dbReference type="ARBA" id="ARBA00022666"/>
    </source>
</evidence>
<dbReference type="Gene3D" id="2.60.120.330">
    <property type="entry name" value="B-lactam Antibiotic, Isopenicillin N Synthase, Chain"/>
    <property type="match status" value="1"/>
</dbReference>
<dbReference type="InterPro" id="IPR050231">
    <property type="entry name" value="Iron_ascorbate_oxido_reductase"/>
</dbReference>
<evidence type="ECO:0000256" key="11">
    <source>
        <dbReference type="ARBA" id="ARBA00049359"/>
    </source>
</evidence>
<dbReference type="InterPro" id="IPR027443">
    <property type="entry name" value="IPNS-like_sf"/>
</dbReference>
<evidence type="ECO:0000256" key="5">
    <source>
        <dbReference type="ARBA" id="ARBA00012531"/>
    </source>
</evidence>
<evidence type="ECO:0000256" key="2">
    <source>
        <dbReference type="ARBA" id="ARBA00004767"/>
    </source>
</evidence>
<organism evidence="14 15">
    <name type="scientific">Pseudomonas coleopterorum</name>
    <dbReference type="NCBI Taxonomy" id="1605838"/>
    <lineage>
        <taxon>Bacteria</taxon>
        <taxon>Pseudomonadati</taxon>
        <taxon>Pseudomonadota</taxon>
        <taxon>Gammaproteobacteria</taxon>
        <taxon>Pseudomonadales</taxon>
        <taxon>Pseudomonadaceae</taxon>
        <taxon>Pseudomonas</taxon>
    </lineage>
</organism>
<dbReference type="RefSeq" id="WP_310792310.1">
    <property type="nucleotide sequence ID" value="NZ_CP134081.1"/>
</dbReference>
<name>A0AAJ6M093_9PSED</name>
<evidence type="ECO:0000256" key="3">
    <source>
        <dbReference type="ARBA" id="ARBA00011245"/>
    </source>
</evidence>
<dbReference type="GO" id="GO:0009693">
    <property type="term" value="P:ethylene biosynthetic process"/>
    <property type="evidence" value="ECO:0007669"/>
    <property type="project" value="UniProtKB-KW"/>
</dbReference>
<proteinExistence type="inferred from homology"/>
<dbReference type="AlphaFoldDB" id="A0AAJ6M093"/>
<dbReference type="GO" id="GO:0102276">
    <property type="term" value="F:2-oxoglutarate oxygenase/decarboxylase (ethylene-forming) activity"/>
    <property type="evidence" value="ECO:0007669"/>
    <property type="project" value="UniProtKB-EC"/>
</dbReference>
<comment type="cofactor">
    <cofactor evidence="1">
        <name>Fe(2+)</name>
        <dbReference type="ChEBI" id="CHEBI:29033"/>
    </cofactor>
</comment>
<sequence length="313" mass="34343">MNGAHDTPVLPVISLAQLAACEPQALAQLHDACVHDGFFYLVEHGLSAVLIERYLNAAQAFFALPESVKQRFGHDRQPGYPPTARGYVGAYGETLHPDAGPDNKQHLDWGIDRPGCAPFSGPSVLPDEHVAPGLNASAYALQAEIMEHLFPNLRRAIATALTLPAHAFDAHFRRPTLIQRASYYPARSGTAGKHTDNGFLTVLIQQPLPQPSLRVHTRGQWRDVPCLEGAVLVNLGDLLQRWTHGRLVSTAHQVLHRQPSARVSLAFFIYPDIDAIITPIDDGPSFSTAEVMLDNFDSIWVRKQGAGRARQLV</sequence>
<protein>
    <recommendedName>
        <fullName evidence="6">2-oxoglutarate-dependent ethylene/succinate-forming enzyme</fullName>
        <ecNumber evidence="5">1.13.12.19</ecNumber>
        <ecNumber evidence="4">1.14.20.7</ecNumber>
    </recommendedName>
    <alternativeName>
        <fullName evidence="8">2-oxoglutarate dioxygenase (ethylene-forming)</fullName>
    </alternativeName>
    <alternativeName>
        <fullName evidence="9">2-oxoglutarate/L-arginine monooxygenase/decarboxylase (succinate-forming)</fullName>
    </alternativeName>
</protein>
<accession>A0AAJ6M093</accession>
<dbReference type="Proteomes" id="UP001258207">
    <property type="component" value="Chromosome"/>
</dbReference>
<comment type="catalytic activity">
    <reaction evidence="11">
        <text>L-arginine + 2-oxoglutarate + O2 = guanidine + L-glutamate 5-semialdehyde + succinate + CO2</text>
        <dbReference type="Rhea" id="RHEA:31535"/>
        <dbReference type="ChEBI" id="CHEBI:15379"/>
        <dbReference type="ChEBI" id="CHEBI:16526"/>
        <dbReference type="ChEBI" id="CHEBI:16810"/>
        <dbReference type="ChEBI" id="CHEBI:30031"/>
        <dbReference type="ChEBI" id="CHEBI:30087"/>
        <dbReference type="ChEBI" id="CHEBI:32682"/>
        <dbReference type="ChEBI" id="CHEBI:58066"/>
        <dbReference type="EC" id="1.14.20.7"/>
    </reaction>
</comment>
<feature type="domain" description="Fe2OG dioxygenase" evidence="13">
    <location>
        <begin position="174"/>
        <end position="271"/>
    </location>
</feature>
<keyword evidence="7" id="KW-0266">Ethylene biosynthesis</keyword>
<dbReference type="Pfam" id="PF03171">
    <property type="entry name" value="2OG-FeII_Oxy"/>
    <property type="match status" value="1"/>
</dbReference>
<dbReference type="PRINTS" id="PR00682">
    <property type="entry name" value="IPNSYNTHASE"/>
</dbReference>
<dbReference type="GO" id="GO:0046872">
    <property type="term" value="F:metal ion binding"/>
    <property type="evidence" value="ECO:0007669"/>
    <property type="project" value="UniProtKB-KW"/>
</dbReference>
<comment type="subunit">
    <text evidence="3">Monomer.</text>
</comment>
<dbReference type="PANTHER" id="PTHR47990">
    <property type="entry name" value="2-OXOGLUTARATE (2OG) AND FE(II)-DEPENDENT OXYGENASE SUPERFAMILY PROTEIN-RELATED"/>
    <property type="match status" value="1"/>
</dbReference>
<evidence type="ECO:0000256" key="6">
    <source>
        <dbReference type="ARBA" id="ARBA00019045"/>
    </source>
</evidence>
<dbReference type="EC" id="1.14.20.7" evidence="4"/>
<evidence type="ECO:0000256" key="1">
    <source>
        <dbReference type="ARBA" id="ARBA00001954"/>
    </source>
</evidence>
<dbReference type="InterPro" id="IPR026992">
    <property type="entry name" value="DIOX_N"/>
</dbReference>
<comment type="catalytic activity">
    <reaction evidence="10">
        <text>2-oxoglutarate + O2 + 2 H(+) = ethene + 3 CO2 + H2O</text>
        <dbReference type="Rhea" id="RHEA:31523"/>
        <dbReference type="ChEBI" id="CHEBI:15377"/>
        <dbReference type="ChEBI" id="CHEBI:15378"/>
        <dbReference type="ChEBI" id="CHEBI:15379"/>
        <dbReference type="ChEBI" id="CHEBI:16526"/>
        <dbReference type="ChEBI" id="CHEBI:16810"/>
        <dbReference type="ChEBI" id="CHEBI:18153"/>
        <dbReference type="EC" id="1.13.12.19"/>
    </reaction>
</comment>
<evidence type="ECO:0000313" key="15">
    <source>
        <dbReference type="Proteomes" id="UP001258207"/>
    </source>
</evidence>
<gene>
    <name evidence="14" type="ORF">RI108_03170</name>
</gene>
<evidence type="ECO:0000313" key="14">
    <source>
        <dbReference type="EMBL" id="WNC10444.1"/>
    </source>
</evidence>
<evidence type="ECO:0000256" key="10">
    <source>
        <dbReference type="ARBA" id="ARBA00047725"/>
    </source>
</evidence>
<dbReference type="PROSITE" id="PS51471">
    <property type="entry name" value="FE2OG_OXY"/>
    <property type="match status" value="1"/>
</dbReference>
<evidence type="ECO:0000256" key="4">
    <source>
        <dbReference type="ARBA" id="ARBA00012293"/>
    </source>
</evidence>
<keyword evidence="12" id="KW-0479">Metal-binding</keyword>